<dbReference type="PROSITE" id="PS00775">
    <property type="entry name" value="GLYCOSYL_HYDROL_F3"/>
    <property type="match status" value="1"/>
</dbReference>
<keyword evidence="4" id="KW-0732">Signal</keyword>
<keyword evidence="6" id="KW-0326">Glycosidase</keyword>
<evidence type="ECO:0000259" key="7">
    <source>
        <dbReference type="Pfam" id="PF00933"/>
    </source>
</evidence>
<feature type="domain" description="Glycoside hydrolase family 3 N-terminal" evidence="7">
    <location>
        <begin position="1"/>
        <end position="144"/>
    </location>
</feature>
<evidence type="ECO:0000256" key="2">
    <source>
        <dbReference type="ARBA" id="ARBA00005336"/>
    </source>
</evidence>
<dbReference type="EMBL" id="PGTN01000444">
    <property type="protein sequence ID" value="PJF46132.1"/>
    <property type="molecule type" value="Genomic_DNA"/>
</dbReference>
<dbReference type="InterPro" id="IPR001764">
    <property type="entry name" value="Glyco_hydro_3_N"/>
</dbReference>
<dbReference type="SUPFAM" id="SSF52279">
    <property type="entry name" value="Beta-D-glucan exohydrolase, C-terminal domain"/>
    <property type="match status" value="1"/>
</dbReference>
<organism evidence="8 9">
    <name type="scientific">Candidatus Thermofonsia Clade 3 bacterium</name>
    <dbReference type="NCBI Taxonomy" id="2364212"/>
    <lineage>
        <taxon>Bacteria</taxon>
        <taxon>Bacillati</taxon>
        <taxon>Chloroflexota</taxon>
        <taxon>Candidatus Thermofontia</taxon>
        <taxon>Candidatus Thermofonsia Clade 3</taxon>
    </lineage>
</organism>
<accession>A0A2M8Q8K6</accession>
<evidence type="ECO:0000256" key="1">
    <source>
        <dbReference type="ARBA" id="ARBA00000448"/>
    </source>
</evidence>
<sequence length="232" mass="25788">HYVGYGAAEGGRDYEQAEISEPTLRDVYLPPFRAAVAAGAGTVMSAFLDLNGIPATANRRLLTDVLRGEWGFDGFVVSDWESVGELVQHGVAEDRAHAAALALRAGVDMDMVSGAYQTTLAENLHRGRITRTEIDEAVRRILRIKLRTGIFERPFTDPERAQRDILTHDARMFARQAARETMVLLKNEHHLLPLRDFRHILVAGPFAHATAELFGTWTMDGRAEDVTPLDRA</sequence>
<proteinExistence type="inferred from homology"/>
<comment type="caution">
    <text evidence="8">The sequence shown here is derived from an EMBL/GenBank/DDBJ whole genome shotgun (WGS) entry which is preliminary data.</text>
</comment>
<evidence type="ECO:0000256" key="6">
    <source>
        <dbReference type="ARBA" id="ARBA00023295"/>
    </source>
</evidence>
<dbReference type="PANTHER" id="PTHR30620">
    <property type="entry name" value="PERIPLASMIC BETA-GLUCOSIDASE-RELATED"/>
    <property type="match status" value="1"/>
</dbReference>
<dbReference type="InterPro" id="IPR036881">
    <property type="entry name" value="Glyco_hydro_3_C_sf"/>
</dbReference>
<dbReference type="InterPro" id="IPR051915">
    <property type="entry name" value="Cellulose_Degrad_GH3"/>
</dbReference>
<dbReference type="AlphaFoldDB" id="A0A2M8Q8K6"/>
<dbReference type="SUPFAM" id="SSF51445">
    <property type="entry name" value="(Trans)glycosidases"/>
    <property type="match status" value="1"/>
</dbReference>
<dbReference type="EC" id="3.2.1.21" evidence="3"/>
<dbReference type="Pfam" id="PF00933">
    <property type="entry name" value="Glyco_hydro_3"/>
    <property type="match status" value="1"/>
</dbReference>
<dbReference type="Gene3D" id="3.20.20.300">
    <property type="entry name" value="Glycoside hydrolase, family 3, N-terminal domain"/>
    <property type="match status" value="1"/>
</dbReference>
<evidence type="ECO:0000256" key="4">
    <source>
        <dbReference type="ARBA" id="ARBA00022729"/>
    </source>
</evidence>
<feature type="non-terminal residue" evidence="8">
    <location>
        <position position="1"/>
    </location>
</feature>
<comment type="catalytic activity">
    <reaction evidence="1">
        <text>Hydrolysis of terminal, non-reducing beta-D-glucosyl residues with release of beta-D-glucose.</text>
        <dbReference type="EC" id="3.2.1.21"/>
    </reaction>
</comment>
<evidence type="ECO:0000313" key="9">
    <source>
        <dbReference type="Proteomes" id="UP000230790"/>
    </source>
</evidence>
<dbReference type="Proteomes" id="UP000230790">
    <property type="component" value="Unassembled WGS sequence"/>
</dbReference>
<reference evidence="8 9" key="1">
    <citation type="submission" date="2017-11" db="EMBL/GenBank/DDBJ databases">
        <title>Evolution of Phototrophy in the Chloroflexi Phylum Driven by Horizontal Gene Transfer.</title>
        <authorList>
            <person name="Ward L.M."/>
            <person name="Hemp J."/>
            <person name="Shih P.M."/>
            <person name="Mcglynn S.E."/>
            <person name="Fischer W."/>
        </authorList>
    </citation>
    <scope>NUCLEOTIDE SEQUENCE [LARGE SCALE GENOMIC DNA]</scope>
    <source>
        <strain evidence="8">JP3_7</strain>
    </source>
</reference>
<feature type="non-terminal residue" evidence="8">
    <location>
        <position position="232"/>
    </location>
</feature>
<evidence type="ECO:0000256" key="5">
    <source>
        <dbReference type="ARBA" id="ARBA00022801"/>
    </source>
</evidence>
<name>A0A2M8Q8K6_9CHLR</name>
<dbReference type="InterPro" id="IPR036962">
    <property type="entry name" value="Glyco_hydro_3_N_sf"/>
</dbReference>
<keyword evidence="5" id="KW-0378">Hydrolase</keyword>
<dbReference type="InterPro" id="IPR017853">
    <property type="entry name" value="GH"/>
</dbReference>
<gene>
    <name evidence="8" type="ORF">CUN48_15360</name>
</gene>
<dbReference type="InterPro" id="IPR019800">
    <property type="entry name" value="Glyco_hydro_3_AS"/>
</dbReference>
<dbReference type="GO" id="GO:0008422">
    <property type="term" value="F:beta-glucosidase activity"/>
    <property type="evidence" value="ECO:0007669"/>
    <property type="project" value="UniProtKB-EC"/>
</dbReference>
<protein>
    <recommendedName>
        <fullName evidence="3">beta-glucosidase</fullName>
        <ecNumber evidence="3">3.2.1.21</ecNumber>
    </recommendedName>
</protein>
<evidence type="ECO:0000313" key="8">
    <source>
        <dbReference type="EMBL" id="PJF46132.1"/>
    </source>
</evidence>
<dbReference type="Gene3D" id="3.40.50.1700">
    <property type="entry name" value="Glycoside hydrolase family 3 C-terminal domain"/>
    <property type="match status" value="1"/>
</dbReference>
<comment type="similarity">
    <text evidence="2">Belongs to the glycosyl hydrolase 3 family.</text>
</comment>
<dbReference type="PANTHER" id="PTHR30620:SF16">
    <property type="entry name" value="LYSOSOMAL BETA GLUCOSIDASE"/>
    <property type="match status" value="1"/>
</dbReference>
<evidence type="ECO:0000256" key="3">
    <source>
        <dbReference type="ARBA" id="ARBA00012744"/>
    </source>
</evidence>
<dbReference type="GO" id="GO:0009251">
    <property type="term" value="P:glucan catabolic process"/>
    <property type="evidence" value="ECO:0007669"/>
    <property type="project" value="TreeGrafter"/>
</dbReference>